<reference evidence="19 20" key="1">
    <citation type="submission" date="2017-09" db="EMBL/GenBank/DDBJ databases">
        <title>Depth-based differentiation of microbial function through sediment-hosted aquifers and enrichment of novel symbionts in the deep terrestrial subsurface.</title>
        <authorList>
            <person name="Probst A.J."/>
            <person name="Ladd B."/>
            <person name="Jarett J.K."/>
            <person name="Geller-Mcgrath D.E."/>
            <person name="Sieber C.M."/>
            <person name="Emerson J.B."/>
            <person name="Anantharaman K."/>
            <person name="Thomas B.C."/>
            <person name="Malmstrom R."/>
            <person name="Stieglmeier M."/>
            <person name="Klingl A."/>
            <person name="Woyke T."/>
            <person name="Ryan C.M."/>
            <person name="Banfield J.F."/>
        </authorList>
    </citation>
    <scope>NUCLEOTIDE SEQUENCE [LARGE SCALE GENOMIC DNA]</scope>
    <source>
        <strain evidence="19">CG11_big_fil_rev_8_21_14_0_20_35_14</strain>
    </source>
</reference>
<dbReference type="NCBIfam" id="NF000648">
    <property type="entry name" value="PRK00026.1"/>
    <property type="match status" value="1"/>
</dbReference>
<keyword evidence="7 15" id="KW-0963">Cytoplasm</keyword>
<dbReference type="PIRSF" id="PIRSF000386">
    <property type="entry name" value="tRNA_mtase"/>
    <property type="match status" value="1"/>
</dbReference>
<comment type="subunit">
    <text evidence="4 15 17">Homodimer.</text>
</comment>
<keyword evidence="11 15" id="KW-0819">tRNA processing</keyword>
<gene>
    <name evidence="15 19" type="primary">trmD</name>
    <name evidence="19" type="ORF">COV57_02790</name>
</gene>
<evidence type="ECO:0000256" key="8">
    <source>
        <dbReference type="ARBA" id="ARBA00022603"/>
    </source>
</evidence>
<dbReference type="AlphaFoldDB" id="A0A2H0N783"/>
<evidence type="ECO:0000256" key="14">
    <source>
        <dbReference type="ARBA" id="ARBA00047783"/>
    </source>
</evidence>
<evidence type="ECO:0000256" key="5">
    <source>
        <dbReference type="ARBA" id="ARBA00012807"/>
    </source>
</evidence>
<dbReference type="Pfam" id="PF01746">
    <property type="entry name" value="tRNA_m1G_MT"/>
    <property type="match status" value="1"/>
</dbReference>
<evidence type="ECO:0000313" key="19">
    <source>
        <dbReference type="EMBL" id="PIR04737.1"/>
    </source>
</evidence>
<dbReference type="InterPro" id="IPR023148">
    <property type="entry name" value="tRNA_m1G_MeTrfase_C_sf"/>
</dbReference>
<evidence type="ECO:0000256" key="11">
    <source>
        <dbReference type="ARBA" id="ARBA00022694"/>
    </source>
</evidence>
<dbReference type="Proteomes" id="UP000229893">
    <property type="component" value="Unassembled WGS sequence"/>
</dbReference>
<evidence type="ECO:0000256" key="15">
    <source>
        <dbReference type="HAMAP-Rule" id="MF_00605"/>
    </source>
</evidence>
<feature type="binding site" evidence="15 16">
    <location>
        <begin position="138"/>
        <end position="143"/>
    </location>
    <ligand>
        <name>S-adenosyl-L-methionine</name>
        <dbReference type="ChEBI" id="CHEBI:59789"/>
    </ligand>
</feature>
<dbReference type="GO" id="GO:0052906">
    <property type="term" value="F:tRNA (guanine(37)-N1)-methyltransferase activity"/>
    <property type="evidence" value="ECO:0007669"/>
    <property type="project" value="UniProtKB-UniRule"/>
</dbReference>
<name>A0A2H0N783_9BACT</name>
<evidence type="ECO:0000256" key="6">
    <source>
        <dbReference type="ARBA" id="ARBA00014679"/>
    </source>
</evidence>
<comment type="subcellular location">
    <subcellularLocation>
        <location evidence="2 15 17">Cytoplasm</location>
    </subcellularLocation>
</comment>
<evidence type="ECO:0000256" key="16">
    <source>
        <dbReference type="PIRSR" id="PIRSR000386-1"/>
    </source>
</evidence>
<dbReference type="InterPro" id="IPR029028">
    <property type="entry name" value="Alpha/beta_knot_MTases"/>
</dbReference>
<dbReference type="GO" id="GO:0002939">
    <property type="term" value="P:tRNA N1-guanine methylation"/>
    <property type="evidence" value="ECO:0007669"/>
    <property type="project" value="TreeGrafter"/>
</dbReference>
<feature type="binding site" evidence="15 16">
    <location>
        <position position="118"/>
    </location>
    <ligand>
        <name>S-adenosyl-L-methionine</name>
        <dbReference type="ChEBI" id="CHEBI:59789"/>
    </ligand>
</feature>
<proteinExistence type="inferred from homology"/>
<dbReference type="FunFam" id="3.40.1280.10:FF:000001">
    <property type="entry name" value="tRNA (guanine-N(1)-)-methyltransferase"/>
    <property type="match status" value="1"/>
</dbReference>
<comment type="function">
    <text evidence="1 15 17">Specifically methylates guanosine-37 in various tRNAs.</text>
</comment>
<dbReference type="PANTHER" id="PTHR46417:SF1">
    <property type="entry name" value="TRNA (GUANINE-N(1)-)-METHYLTRANSFERASE"/>
    <property type="match status" value="1"/>
</dbReference>
<dbReference type="GO" id="GO:0005829">
    <property type="term" value="C:cytosol"/>
    <property type="evidence" value="ECO:0007669"/>
    <property type="project" value="TreeGrafter"/>
</dbReference>
<comment type="similarity">
    <text evidence="3 15 17">Belongs to the RNA methyltransferase TrmD family.</text>
</comment>
<evidence type="ECO:0000313" key="20">
    <source>
        <dbReference type="Proteomes" id="UP000229893"/>
    </source>
</evidence>
<keyword evidence="9 15" id="KW-0808">Transferase</keyword>
<organism evidence="19 20">
    <name type="scientific">Candidatus Liptonbacteria bacterium CG11_big_fil_rev_8_21_14_0_20_35_14</name>
    <dbReference type="NCBI Taxonomy" id="1974634"/>
    <lineage>
        <taxon>Bacteria</taxon>
        <taxon>Candidatus Liptoniibacteriota</taxon>
    </lineage>
</organism>
<dbReference type="InterPro" id="IPR016009">
    <property type="entry name" value="tRNA_MeTrfase_TRMD/TRM10"/>
</dbReference>
<comment type="catalytic activity">
    <reaction evidence="14 15 17">
        <text>guanosine(37) in tRNA + S-adenosyl-L-methionine = N(1)-methylguanosine(37) in tRNA + S-adenosyl-L-homocysteine + H(+)</text>
        <dbReference type="Rhea" id="RHEA:36899"/>
        <dbReference type="Rhea" id="RHEA-COMP:10145"/>
        <dbReference type="Rhea" id="RHEA-COMP:10147"/>
        <dbReference type="ChEBI" id="CHEBI:15378"/>
        <dbReference type="ChEBI" id="CHEBI:57856"/>
        <dbReference type="ChEBI" id="CHEBI:59789"/>
        <dbReference type="ChEBI" id="CHEBI:73542"/>
        <dbReference type="ChEBI" id="CHEBI:74269"/>
        <dbReference type="EC" id="2.1.1.228"/>
    </reaction>
</comment>
<dbReference type="NCBIfam" id="TIGR00088">
    <property type="entry name" value="trmD"/>
    <property type="match status" value="1"/>
</dbReference>
<feature type="domain" description="tRNA methyltransferase TRMD/TRM10-type" evidence="18">
    <location>
        <begin position="9"/>
        <end position="218"/>
    </location>
</feature>
<evidence type="ECO:0000256" key="17">
    <source>
        <dbReference type="RuleBase" id="RU003464"/>
    </source>
</evidence>
<evidence type="ECO:0000256" key="1">
    <source>
        <dbReference type="ARBA" id="ARBA00002634"/>
    </source>
</evidence>
<accession>A0A2H0N783</accession>
<dbReference type="Gene3D" id="3.40.1280.10">
    <property type="match status" value="1"/>
</dbReference>
<dbReference type="InterPro" id="IPR029026">
    <property type="entry name" value="tRNA_m1G_MTases_N"/>
</dbReference>
<keyword evidence="10 15" id="KW-0949">S-adenosyl-L-methionine</keyword>
<dbReference type="EC" id="2.1.1.228" evidence="5 15"/>
<evidence type="ECO:0000256" key="12">
    <source>
        <dbReference type="ARBA" id="ARBA00029736"/>
    </source>
</evidence>
<dbReference type="PANTHER" id="PTHR46417">
    <property type="entry name" value="TRNA (GUANINE-N(1)-)-METHYLTRANSFERASE"/>
    <property type="match status" value="1"/>
</dbReference>
<protein>
    <recommendedName>
        <fullName evidence="6 15">tRNA (guanine-N(1)-)-methyltransferase</fullName>
        <ecNumber evidence="5 15">2.1.1.228</ecNumber>
    </recommendedName>
    <alternativeName>
        <fullName evidence="12 15">M1G-methyltransferase</fullName>
    </alternativeName>
    <alternativeName>
        <fullName evidence="13 15">tRNA [GM37] methyltransferase</fullName>
    </alternativeName>
</protein>
<dbReference type="EMBL" id="PCWO01000041">
    <property type="protein sequence ID" value="PIR04737.1"/>
    <property type="molecule type" value="Genomic_DNA"/>
</dbReference>
<evidence type="ECO:0000256" key="3">
    <source>
        <dbReference type="ARBA" id="ARBA00007630"/>
    </source>
</evidence>
<dbReference type="Gene3D" id="1.10.1270.20">
    <property type="entry name" value="tRNA(m1g37)methyltransferase, domain 2"/>
    <property type="match status" value="1"/>
</dbReference>
<sequence>MKKKNNILFDVITVFPKSIETYLNESLLLRAQNNKLINIKIHNLRDFLKSPKERIDDKPFGGGPGMVLAFEPIYKAVKKIKNKNKKNRVILFSTRGKVYNKKEALRLTKYEQVILICGKYEGVDERVAQYIADEEISIGDFVLMGGEIPAMLLIDTMARFVPGVLGDYKSLEENKGSYPVYTRPEVIEIKEGNKKKKLIVPKVLLSGNHKEIEESREER</sequence>
<evidence type="ECO:0000256" key="2">
    <source>
        <dbReference type="ARBA" id="ARBA00004496"/>
    </source>
</evidence>
<dbReference type="InterPro" id="IPR002649">
    <property type="entry name" value="tRNA_m1G_MeTrfase_TrmD"/>
</dbReference>
<evidence type="ECO:0000259" key="18">
    <source>
        <dbReference type="Pfam" id="PF01746"/>
    </source>
</evidence>
<evidence type="ECO:0000256" key="4">
    <source>
        <dbReference type="ARBA" id="ARBA00011738"/>
    </source>
</evidence>
<dbReference type="HAMAP" id="MF_00605">
    <property type="entry name" value="TrmD"/>
    <property type="match status" value="1"/>
</dbReference>
<evidence type="ECO:0000256" key="13">
    <source>
        <dbReference type="ARBA" id="ARBA00033392"/>
    </source>
</evidence>
<comment type="caution">
    <text evidence="19">The sequence shown here is derived from an EMBL/GenBank/DDBJ whole genome shotgun (WGS) entry which is preliminary data.</text>
</comment>
<evidence type="ECO:0000256" key="9">
    <source>
        <dbReference type="ARBA" id="ARBA00022679"/>
    </source>
</evidence>
<evidence type="ECO:0000256" key="10">
    <source>
        <dbReference type="ARBA" id="ARBA00022691"/>
    </source>
</evidence>
<evidence type="ECO:0000256" key="7">
    <source>
        <dbReference type="ARBA" id="ARBA00022490"/>
    </source>
</evidence>
<dbReference type="SUPFAM" id="SSF75217">
    <property type="entry name" value="alpha/beta knot"/>
    <property type="match status" value="1"/>
</dbReference>
<keyword evidence="8 15" id="KW-0489">Methyltransferase</keyword>